<gene>
    <name evidence="1" type="ORF">MNBD_GAMMA10-1388</name>
</gene>
<dbReference type="EMBL" id="UOFJ01000666">
    <property type="protein sequence ID" value="VAW72514.1"/>
    <property type="molecule type" value="Genomic_DNA"/>
</dbReference>
<dbReference type="Gene3D" id="3.40.50.2300">
    <property type="match status" value="1"/>
</dbReference>
<organism evidence="1">
    <name type="scientific">hydrothermal vent metagenome</name>
    <dbReference type="NCBI Taxonomy" id="652676"/>
    <lineage>
        <taxon>unclassified sequences</taxon>
        <taxon>metagenomes</taxon>
        <taxon>ecological metagenomes</taxon>
    </lineage>
</organism>
<sequence length="339" mass="38548">MIQNEVSTDIIAHTITRPPEKTGITPWSFLVCRPILLLLYLWPGLATADHQDKQAIAHIALLYPTVSKQYSGMFTQLIKGIKSVPGYHFIPRRIDANTTPARLLKWSKEKKIVAYIALGQTTYRLVKAMDRELPLIAGGMVATPPGISGISLSGDPEIFFRQLQLLNPSSNRVFFIHSRENNGWVVKRARKISAKYGIEFVALQVEDIKQATLQYKIVLKSLVARTDAIWIPLDNVAPLHLLLPEILKISWNKHITVFSNNLMHARRGTLFALYPDHYKQGRRLVALLQRKLNNHASPDALYPSVDLKTAVNIRTAAHLNLRYNRTMIKKFDQVYPAYR</sequence>
<evidence type="ECO:0000313" key="1">
    <source>
        <dbReference type="EMBL" id="VAW72514.1"/>
    </source>
</evidence>
<accession>A0A3B0YUF4</accession>
<reference evidence="1" key="1">
    <citation type="submission" date="2018-06" db="EMBL/GenBank/DDBJ databases">
        <authorList>
            <person name="Zhirakovskaya E."/>
        </authorList>
    </citation>
    <scope>NUCLEOTIDE SEQUENCE</scope>
</reference>
<evidence type="ECO:0008006" key="2">
    <source>
        <dbReference type="Google" id="ProtNLM"/>
    </source>
</evidence>
<protein>
    <recommendedName>
        <fullName evidence="2">ABC transporter substrate-binding protein</fullName>
    </recommendedName>
</protein>
<dbReference type="AlphaFoldDB" id="A0A3B0YUF4"/>
<proteinExistence type="predicted"/>
<name>A0A3B0YUF4_9ZZZZ</name>